<feature type="domain" description="PLD phosphodiesterase" evidence="6">
    <location>
        <begin position="273"/>
        <end position="299"/>
    </location>
</feature>
<dbReference type="SMART" id="SM00155">
    <property type="entry name" value="PLDc"/>
    <property type="match status" value="2"/>
</dbReference>
<dbReference type="GO" id="GO:0032049">
    <property type="term" value="P:cardiolipin biosynthetic process"/>
    <property type="evidence" value="ECO:0007669"/>
    <property type="project" value="UniProtKB-ARBA"/>
</dbReference>
<dbReference type="InterPro" id="IPR025202">
    <property type="entry name" value="PLD-like_dom"/>
</dbReference>
<dbReference type="AlphaFoldDB" id="A0A6G7ZQQ1"/>
<dbReference type="InterPro" id="IPR001736">
    <property type="entry name" value="PLipase_D/transphosphatidylase"/>
</dbReference>
<evidence type="ECO:0000259" key="6">
    <source>
        <dbReference type="PROSITE" id="PS50035"/>
    </source>
</evidence>
<gene>
    <name evidence="7" type="ORF">G7078_02090</name>
</gene>
<dbReference type="Proteomes" id="UP000502502">
    <property type="component" value="Chromosome"/>
</dbReference>
<name>A0A6G7ZQQ1_9SPHN</name>
<dbReference type="Gene3D" id="3.30.870.10">
    <property type="entry name" value="Endonuclease Chain A"/>
    <property type="match status" value="2"/>
</dbReference>
<evidence type="ECO:0000313" key="7">
    <source>
        <dbReference type="EMBL" id="QIL03255.1"/>
    </source>
</evidence>
<evidence type="ECO:0000313" key="8">
    <source>
        <dbReference type="Proteomes" id="UP000502502"/>
    </source>
</evidence>
<organism evidence="7 8">
    <name type="scientific">Sphingomonas sinipercae</name>
    <dbReference type="NCBI Taxonomy" id="2714944"/>
    <lineage>
        <taxon>Bacteria</taxon>
        <taxon>Pseudomonadati</taxon>
        <taxon>Pseudomonadota</taxon>
        <taxon>Alphaproteobacteria</taxon>
        <taxon>Sphingomonadales</taxon>
        <taxon>Sphingomonadaceae</taxon>
        <taxon>Sphingomonas</taxon>
    </lineage>
</organism>
<dbReference type="CDD" id="cd09159">
    <property type="entry name" value="PLDc_ybhO_like_2"/>
    <property type="match status" value="1"/>
</dbReference>
<accession>A0A6G7ZQQ1</accession>
<dbReference type="PANTHER" id="PTHR21248:SF22">
    <property type="entry name" value="PHOSPHOLIPASE D"/>
    <property type="match status" value="1"/>
</dbReference>
<dbReference type="EMBL" id="CP049871">
    <property type="protein sequence ID" value="QIL03255.1"/>
    <property type="molecule type" value="Genomic_DNA"/>
</dbReference>
<sequence length="373" mass="42962">MAGTQLTLLESGVERLDTILRLIGQSKRSIRLLFYMFNSDEAGTRIRDALVEAAGRGVEVRVLLDGFGSGDIAPDFFSGLEQAGGDHCIFHPRYGRRYLMRNHQKLAVFDDQLALIGGANLHESYLSDEGETCWRDLWLLLEGEAVPPAAAYFDDLYHWTITKGSKVKQLRRLVCDHSQAEGALQWKFTSPLSRRNPWVYAIVSDVNEACRLDVIAAYFSPSGSMLRRMRRVMQRGQVRVITASKSDNRATIAAARSTYRRLLRRGVEMYEYLPARLHTKLIVVDDVVHLGSANFDFRSFYINLEIMLRIEDAGFAKQMRGYFEREKADSQQITPQLHRERSTLWRRIKWTVSHWLVTSMDYTVTRRLNFRVD</sequence>
<evidence type="ECO:0000256" key="4">
    <source>
        <dbReference type="ARBA" id="ARBA00022525"/>
    </source>
</evidence>
<evidence type="ECO:0000256" key="2">
    <source>
        <dbReference type="ARBA" id="ARBA00004613"/>
    </source>
</evidence>
<dbReference type="KEGG" id="ssin:G7078_02090"/>
<dbReference type="SUPFAM" id="SSF56024">
    <property type="entry name" value="Phospholipase D/nuclease"/>
    <property type="match status" value="2"/>
</dbReference>
<evidence type="ECO:0000256" key="1">
    <source>
        <dbReference type="ARBA" id="ARBA00003145"/>
    </source>
</evidence>
<comment type="subcellular location">
    <subcellularLocation>
        <location evidence="2">Secreted</location>
    </subcellularLocation>
</comment>
<dbReference type="PANTHER" id="PTHR21248">
    <property type="entry name" value="CARDIOLIPIN SYNTHASE"/>
    <property type="match status" value="1"/>
</dbReference>
<reference evidence="7 8" key="1">
    <citation type="submission" date="2020-03" db="EMBL/GenBank/DDBJ databases">
        <title>Sphingomonas sp. nov., isolated from fish.</title>
        <authorList>
            <person name="Hyun D.-W."/>
            <person name="Bae J.-W."/>
        </authorList>
    </citation>
    <scope>NUCLEOTIDE SEQUENCE [LARGE SCALE GENOMIC DNA]</scope>
    <source>
        <strain evidence="7 8">HDW15C</strain>
    </source>
</reference>
<protein>
    <recommendedName>
        <fullName evidence="3">Phospholipase D</fullName>
    </recommendedName>
    <alternativeName>
        <fullName evidence="5">Choline phosphatase</fullName>
    </alternativeName>
</protein>
<dbReference type="GO" id="GO:0005576">
    <property type="term" value="C:extracellular region"/>
    <property type="evidence" value="ECO:0007669"/>
    <property type="project" value="UniProtKB-SubCell"/>
</dbReference>
<dbReference type="GO" id="GO:0030572">
    <property type="term" value="F:phosphatidyltransferase activity"/>
    <property type="evidence" value="ECO:0007669"/>
    <property type="project" value="UniProtKB-ARBA"/>
</dbReference>
<keyword evidence="4" id="KW-0964">Secreted</keyword>
<dbReference type="CDD" id="cd09110">
    <property type="entry name" value="PLDc_CLS_1"/>
    <property type="match status" value="1"/>
</dbReference>
<proteinExistence type="predicted"/>
<feature type="domain" description="PLD phosphodiesterase" evidence="6">
    <location>
        <begin position="98"/>
        <end position="125"/>
    </location>
</feature>
<keyword evidence="8" id="KW-1185">Reference proteome</keyword>
<comment type="function">
    <text evidence="1">Could be a virulence factor.</text>
</comment>
<evidence type="ECO:0000256" key="3">
    <source>
        <dbReference type="ARBA" id="ARBA00018392"/>
    </source>
</evidence>
<evidence type="ECO:0000256" key="5">
    <source>
        <dbReference type="ARBA" id="ARBA00029594"/>
    </source>
</evidence>
<dbReference type="PROSITE" id="PS50035">
    <property type="entry name" value="PLD"/>
    <property type="match status" value="2"/>
</dbReference>
<dbReference type="Pfam" id="PF13091">
    <property type="entry name" value="PLDc_2"/>
    <property type="match status" value="2"/>
</dbReference>